<dbReference type="EMBL" id="JADIMB010000042">
    <property type="protein sequence ID" value="MBO8470745.1"/>
    <property type="molecule type" value="Genomic_DNA"/>
</dbReference>
<organism evidence="2 3">
    <name type="scientific">Candidatus Cryptobacteroides faecavium</name>
    <dbReference type="NCBI Taxonomy" id="2840762"/>
    <lineage>
        <taxon>Bacteria</taxon>
        <taxon>Pseudomonadati</taxon>
        <taxon>Bacteroidota</taxon>
        <taxon>Bacteroidia</taxon>
        <taxon>Bacteroidales</taxon>
        <taxon>Candidatus Cryptobacteroides</taxon>
    </lineage>
</organism>
<reference evidence="2" key="1">
    <citation type="submission" date="2020-10" db="EMBL/GenBank/DDBJ databases">
        <authorList>
            <person name="Gilroy R."/>
        </authorList>
    </citation>
    <scope>NUCLEOTIDE SEQUENCE</scope>
    <source>
        <strain evidence="2">B2-22910</strain>
    </source>
</reference>
<dbReference type="InterPro" id="IPR024311">
    <property type="entry name" value="Lipocalin-like"/>
</dbReference>
<protein>
    <submittedName>
        <fullName evidence="2">Lipocalin family protein</fullName>
    </submittedName>
</protein>
<sequence>MKQIMRLSILAVCAVMLVCCKKTKEQPVDIVGDWKLESINGVPASSLATDETGGLDIYVSFAEDNTFEIFQRLHDGKSYCRYSGTYTIVNLTTVTGKYSDGNSWGAEYTVSVDNGSLVMTGGGDECIYTSVSIPEDVRASSLEVKSSSEAGVPAPFL</sequence>
<dbReference type="Proteomes" id="UP000823603">
    <property type="component" value="Unassembled WGS sequence"/>
</dbReference>
<proteinExistence type="predicted"/>
<feature type="domain" description="Lipocalin-like" evidence="1">
    <location>
        <begin position="30"/>
        <end position="118"/>
    </location>
</feature>
<dbReference type="AlphaFoldDB" id="A0A9D9IEF0"/>
<name>A0A9D9IEF0_9BACT</name>
<reference evidence="2" key="2">
    <citation type="journal article" date="2021" name="PeerJ">
        <title>Extensive microbial diversity within the chicken gut microbiome revealed by metagenomics and culture.</title>
        <authorList>
            <person name="Gilroy R."/>
            <person name="Ravi A."/>
            <person name="Getino M."/>
            <person name="Pursley I."/>
            <person name="Horton D.L."/>
            <person name="Alikhan N.F."/>
            <person name="Baker D."/>
            <person name="Gharbi K."/>
            <person name="Hall N."/>
            <person name="Watson M."/>
            <person name="Adriaenssens E.M."/>
            <person name="Foster-Nyarko E."/>
            <person name="Jarju S."/>
            <person name="Secka A."/>
            <person name="Antonio M."/>
            <person name="Oren A."/>
            <person name="Chaudhuri R.R."/>
            <person name="La Ragione R."/>
            <person name="Hildebrand F."/>
            <person name="Pallen M.J."/>
        </authorList>
    </citation>
    <scope>NUCLEOTIDE SEQUENCE</scope>
    <source>
        <strain evidence="2">B2-22910</strain>
    </source>
</reference>
<evidence type="ECO:0000259" key="1">
    <source>
        <dbReference type="Pfam" id="PF13648"/>
    </source>
</evidence>
<accession>A0A9D9IEF0</accession>
<evidence type="ECO:0000313" key="2">
    <source>
        <dbReference type="EMBL" id="MBO8470745.1"/>
    </source>
</evidence>
<dbReference type="Pfam" id="PF13648">
    <property type="entry name" value="Lipocalin_4"/>
    <property type="match status" value="1"/>
</dbReference>
<gene>
    <name evidence="2" type="ORF">IAB82_02995</name>
</gene>
<evidence type="ECO:0000313" key="3">
    <source>
        <dbReference type="Proteomes" id="UP000823603"/>
    </source>
</evidence>
<comment type="caution">
    <text evidence="2">The sequence shown here is derived from an EMBL/GenBank/DDBJ whole genome shotgun (WGS) entry which is preliminary data.</text>
</comment>